<dbReference type="EMBL" id="JAAALK010000288">
    <property type="protein sequence ID" value="KAG8051527.1"/>
    <property type="molecule type" value="Genomic_DNA"/>
</dbReference>
<dbReference type="AlphaFoldDB" id="A0A8J5UZI8"/>
<keyword evidence="3" id="KW-1185">Reference proteome</keyword>
<evidence type="ECO:0000313" key="2">
    <source>
        <dbReference type="EMBL" id="KAG8051527.1"/>
    </source>
</evidence>
<evidence type="ECO:0000313" key="3">
    <source>
        <dbReference type="Proteomes" id="UP000729402"/>
    </source>
</evidence>
<feature type="region of interest" description="Disordered" evidence="1">
    <location>
        <begin position="17"/>
        <end position="96"/>
    </location>
</feature>
<protein>
    <submittedName>
        <fullName evidence="2">Uncharacterized protein</fullName>
    </submittedName>
</protein>
<dbReference type="Proteomes" id="UP000729402">
    <property type="component" value="Unassembled WGS sequence"/>
</dbReference>
<gene>
    <name evidence="2" type="ORF">GUJ93_ZPchr0001g32216</name>
</gene>
<comment type="caution">
    <text evidence="2">The sequence shown here is derived from an EMBL/GenBank/DDBJ whole genome shotgun (WGS) entry which is preliminary data.</text>
</comment>
<evidence type="ECO:0000256" key="1">
    <source>
        <dbReference type="SAM" id="MobiDB-lite"/>
    </source>
</evidence>
<feature type="compositionally biased region" description="Low complexity" evidence="1">
    <location>
        <begin position="66"/>
        <end position="75"/>
    </location>
</feature>
<name>A0A8J5UZI8_ZIZPA</name>
<accession>A0A8J5UZI8</accession>
<sequence length="96" mass="10037">MRRGFPYARGGVFVAGSSTRRHGRSGILGRSSDHVTKSVPSKRPSGKAQVVGPTFGDRWPLGGTGSLRTRGTSKGSSEEGGALRATRTKCVESYAG</sequence>
<proteinExistence type="predicted"/>
<organism evidence="2 3">
    <name type="scientific">Zizania palustris</name>
    <name type="common">Northern wild rice</name>
    <dbReference type="NCBI Taxonomy" id="103762"/>
    <lineage>
        <taxon>Eukaryota</taxon>
        <taxon>Viridiplantae</taxon>
        <taxon>Streptophyta</taxon>
        <taxon>Embryophyta</taxon>
        <taxon>Tracheophyta</taxon>
        <taxon>Spermatophyta</taxon>
        <taxon>Magnoliopsida</taxon>
        <taxon>Liliopsida</taxon>
        <taxon>Poales</taxon>
        <taxon>Poaceae</taxon>
        <taxon>BOP clade</taxon>
        <taxon>Oryzoideae</taxon>
        <taxon>Oryzeae</taxon>
        <taxon>Zizaniinae</taxon>
        <taxon>Zizania</taxon>
    </lineage>
</organism>
<reference evidence="2" key="1">
    <citation type="journal article" date="2021" name="bioRxiv">
        <title>Whole Genome Assembly and Annotation of Northern Wild Rice, Zizania palustris L., Supports a Whole Genome Duplication in the Zizania Genus.</title>
        <authorList>
            <person name="Haas M."/>
            <person name="Kono T."/>
            <person name="Macchietto M."/>
            <person name="Millas R."/>
            <person name="McGilp L."/>
            <person name="Shao M."/>
            <person name="Duquette J."/>
            <person name="Hirsch C.N."/>
            <person name="Kimball J."/>
        </authorList>
    </citation>
    <scope>NUCLEOTIDE SEQUENCE</scope>
    <source>
        <tissue evidence="2">Fresh leaf tissue</tissue>
    </source>
</reference>
<reference evidence="2" key="2">
    <citation type="submission" date="2021-02" db="EMBL/GenBank/DDBJ databases">
        <authorList>
            <person name="Kimball J.A."/>
            <person name="Haas M.W."/>
            <person name="Macchietto M."/>
            <person name="Kono T."/>
            <person name="Duquette J."/>
            <person name="Shao M."/>
        </authorList>
    </citation>
    <scope>NUCLEOTIDE SEQUENCE</scope>
    <source>
        <tissue evidence="2">Fresh leaf tissue</tissue>
    </source>
</reference>